<reference evidence="6 7" key="1">
    <citation type="submission" date="2016-12" db="EMBL/GenBank/DDBJ databases">
        <authorList>
            <person name="Song W.-J."/>
            <person name="Kurnit D.M."/>
        </authorList>
    </citation>
    <scope>NUCLEOTIDE SEQUENCE [LARGE SCALE GENOMIC DNA]</scope>
    <source>
        <strain evidence="6 7">IMCC3135</strain>
    </source>
</reference>
<dbReference type="Pfam" id="PF06902">
    <property type="entry name" value="Fer4_19"/>
    <property type="match status" value="1"/>
</dbReference>
<keyword evidence="1" id="KW-0001">2Fe-2S</keyword>
<dbReference type="RefSeq" id="WP_088919825.1">
    <property type="nucleotide sequence ID" value="NZ_CP018632.1"/>
</dbReference>
<organism evidence="6 7">
    <name type="scientific">Granulosicoccus antarcticus IMCC3135</name>
    <dbReference type="NCBI Taxonomy" id="1192854"/>
    <lineage>
        <taxon>Bacteria</taxon>
        <taxon>Pseudomonadati</taxon>
        <taxon>Pseudomonadota</taxon>
        <taxon>Gammaproteobacteria</taxon>
        <taxon>Chromatiales</taxon>
        <taxon>Granulosicoccaceae</taxon>
        <taxon>Granulosicoccus</taxon>
    </lineage>
</organism>
<evidence type="ECO:0000259" key="5">
    <source>
        <dbReference type="SMART" id="SM00704"/>
    </source>
</evidence>
<dbReference type="KEGG" id="gai:IMCC3135_23880"/>
<dbReference type="OrthoDB" id="9795032at2"/>
<keyword evidence="4" id="KW-0411">Iron-sulfur</keyword>
<gene>
    <name evidence="6" type="ORF">IMCC3135_23880</name>
</gene>
<dbReference type="AlphaFoldDB" id="A0A2Z2NWH5"/>
<dbReference type="Gene3D" id="3.40.5.90">
    <property type="entry name" value="CDGSH iron-sulfur domain, mitoNEET-type"/>
    <property type="match status" value="2"/>
</dbReference>
<feature type="domain" description="Iron-binding zinc finger CDGSH type" evidence="5">
    <location>
        <begin position="182"/>
        <end position="216"/>
    </location>
</feature>
<sequence>MTDKSIRNYTGKHATIAWDKKLCIHAGDCIRADGDLFELGRKPWCSPDTSNNEDILDIVSRCPSGSLSVVFTDSDKAELAPIQNTITVVYDGPLQIKGELQIEGVAEDDSAGLMFRASLCRCGLSKNKPYCDNSHKQSGFNDDGAVNNPGTPLEENGGPLAITLRENGPLFISGNVRIVAASGTTEWQGTKTALCRCGHSKNKPFCDGTHRSEQWQAD</sequence>
<dbReference type="Proteomes" id="UP000250079">
    <property type="component" value="Chromosome"/>
</dbReference>
<accession>A0A2Z2NWH5</accession>
<keyword evidence="7" id="KW-1185">Reference proteome</keyword>
<proteinExistence type="predicted"/>
<keyword evidence="3" id="KW-0408">Iron</keyword>
<evidence type="ECO:0000256" key="1">
    <source>
        <dbReference type="ARBA" id="ARBA00022714"/>
    </source>
</evidence>
<name>A0A2Z2NWH5_9GAMM</name>
<keyword evidence="2" id="KW-0479">Metal-binding</keyword>
<evidence type="ECO:0000256" key="4">
    <source>
        <dbReference type="ARBA" id="ARBA00023014"/>
    </source>
</evidence>
<dbReference type="Pfam" id="PF09360">
    <property type="entry name" value="zf-CDGSH"/>
    <property type="match status" value="2"/>
</dbReference>
<protein>
    <recommendedName>
        <fullName evidence="5">Iron-binding zinc finger CDGSH type domain-containing protein</fullName>
    </recommendedName>
</protein>
<dbReference type="InterPro" id="IPR018967">
    <property type="entry name" value="FeS-contain_CDGSH-typ"/>
</dbReference>
<dbReference type="InterPro" id="IPR042216">
    <property type="entry name" value="MitoNEET_CISD"/>
</dbReference>
<evidence type="ECO:0000313" key="6">
    <source>
        <dbReference type="EMBL" id="ASJ74845.1"/>
    </source>
</evidence>
<dbReference type="PANTHER" id="PTHR46491:SF3">
    <property type="entry name" value="CDGSH IRON-SULFUR DOMAIN-CONTAINING PROTEIN 3, MITOCHONDRIAL"/>
    <property type="match status" value="1"/>
</dbReference>
<dbReference type="EMBL" id="CP018632">
    <property type="protein sequence ID" value="ASJ74845.1"/>
    <property type="molecule type" value="Genomic_DNA"/>
</dbReference>
<evidence type="ECO:0000313" key="7">
    <source>
        <dbReference type="Proteomes" id="UP000250079"/>
    </source>
</evidence>
<evidence type="ECO:0000256" key="2">
    <source>
        <dbReference type="ARBA" id="ARBA00022723"/>
    </source>
</evidence>
<dbReference type="InterPro" id="IPR052950">
    <property type="entry name" value="CISD"/>
</dbReference>
<dbReference type="InterPro" id="IPR010693">
    <property type="entry name" value="Divergent_4Fe-4S_mono-cluster"/>
</dbReference>
<dbReference type="GO" id="GO:0051537">
    <property type="term" value="F:2 iron, 2 sulfur cluster binding"/>
    <property type="evidence" value="ECO:0007669"/>
    <property type="project" value="UniProtKB-KW"/>
</dbReference>
<feature type="domain" description="Iron-binding zinc finger CDGSH type" evidence="5">
    <location>
        <begin position="99"/>
        <end position="141"/>
    </location>
</feature>
<dbReference type="GO" id="GO:0046872">
    <property type="term" value="F:metal ion binding"/>
    <property type="evidence" value="ECO:0007669"/>
    <property type="project" value="UniProtKB-KW"/>
</dbReference>
<dbReference type="GO" id="GO:0005737">
    <property type="term" value="C:cytoplasm"/>
    <property type="evidence" value="ECO:0007669"/>
    <property type="project" value="UniProtKB-ARBA"/>
</dbReference>
<dbReference type="PANTHER" id="PTHR46491">
    <property type="entry name" value="CDGSH IRON SULFUR DOMAIN PROTEIN HOMOLOG"/>
    <property type="match status" value="1"/>
</dbReference>
<dbReference type="SMART" id="SM00704">
    <property type="entry name" value="ZnF_CDGSH"/>
    <property type="match status" value="2"/>
</dbReference>
<evidence type="ECO:0000256" key="3">
    <source>
        <dbReference type="ARBA" id="ARBA00023004"/>
    </source>
</evidence>